<reference evidence="22 23" key="1">
    <citation type="submission" date="2016-11" db="EMBL/GenBank/DDBJ databases">
        <title>Trade-off between light-utilization and light-protection in marine flavobacteria.</title>
        <authorList>
            <person name="Kumagai Y."/>
        </authorList>
    </citation>
    <scope>NUCLEOTIDE SEQUENCE [LARGE SCALE GENOMIC DNA]</scope>
    <source>
        <strain evidence="22 23">JCM 13191</strain>
    </source>
</reference>
<keyword evidence="7" id="KW-0645">Protease</keyword>
<dbReference type="Pfam" id="PF00905">
    <property type="entry name" value="Transpeptidase"/>
    <property type="match status" value="1"/>
</dbReference>
<name>A0A1W6MM16_9FLAO</name>
<sequence length="788" mass="89469">MATSKKKTAAKGKNNKPENNRKNILLFWKLVGLGLGMVVLLFMLAAWEVFGDLPDHTALENPQTELATEIVTADGRTLGSFYTDNRKPVKYEDLPQNLIDALVSTEDERFFDHSGIDGYGTTRAAVFLGQRGGASTITQQLAKLYFTEEPSRNTVDRIIQKIKEWIIATRLEKQYTKEEILTQYLNEFDFLYQAIGIRSAANIYFDKEPKDLTVSESAVFVAMLKNPALFNPRRTEASRENVLMRRNQVFVQMVRNDKMTEEVKDSLKQIPIKLDFQSASHNEGMGTYFREYLRSWLTDWARENVNKDTGKPYNLYNDGLKVNTTIDYRLQKHAEDAMLAHMENLQAEFDHQMKRNKTAPFSDLDQKQIDRVVKRAMVRSERWKLLKAKGLSDEEIEKSFDKKTEMTVFDWKSENREKDTLMTPRDSILYYKQHLRSGMMSIEPQTGHVKTWVGGYNHKYFKYDHVEKGKRQPGSTFKPFLYATAIDLLNYSPCKEFPDGEYTIPAGKWGNTKDWTPGDSSGDYGNILTLTQALAKSKNTISARLMDEVGPQAVIDRVSQLGIDTSNFDAVPSLALGTSDVNLFQMVGAYAVFANQGIYNEPVLVTSIEDKNGTLLYQYTPESKDVMNEETAYVTVKLMEGVTRGGSGTRLRGDSEYLKKTALYKEIMTGYPYNFKNDIAGKTGTTQNNSDGWFMGMVPNLVTGVWVGGEDRSVHFSSTRYGQGASMALPIWGTFMKNAYADDRLDISKESFKEPEDLSITVNCNEYKNSQEGDPLDDDNAVEGELEM</sequence>
<keyword evidence="14" id="KW-0511">Multifunctional enzyme</keyword>
<dbReference type="GO" id="GO:0005886">
    <property type="term" value="C:plasma membrane"/>
    <property type="evidence" value="ECO:0007669"/>
    <property type="project" value="UniProtKB-SubCell"/>
</dbReference>
<gene>
    <name evidence="22" type="ORF">BST97_11940</name>
</gene>
<dbReference type="Pfam" id="PF00912">
    <property type="entry name" value="Transgly"/>
    <property type="match status" value="1"/>
</dbReference>
<evidence type="ECO:0000256" key="12">
    <source>
        <dbReference type="ARBA" id="ARBA00022984"/>
    </source>
</evidence>
<keyword evidence="5" id="KW-1003">Cell membrane</keyword>
<dbReference type="RefSeq" id="WP_085767447.1">
    <property type="nucleotide sequence ID" value="NZ_CP019344.1"/>
</dbReference>
<evidence type="ECO:0000256" key="11">
    <source>
        <dbReference type="ARBA" id="ARBA00022960"/>
    </source>
</evidence>
<dbReference type="AlphaFoldDB" id="A0A1W6MM16"/>
<dbReference type="PANTHER" id="PTHR32282">
    <property type="entry name" value="BINDING PROTEIN TRANSPEPTIDASE, PUTATIVE-RELATED"/>
    <property type="match status" value="1"/>
</dbReference>
<evidence type="ECO:0000256" key="2">
    <source>
        <dbReference type="ARBA" id="ARBA00004752"/>
    </source>
</evidence>
<evidence type="ECO:0000256" key="14">
    <source>
        <dbReference type="ARBA" id="ARBA00023268"/>
    </source>
</evidence>
<evidence type="ECO:0000256" key="16">
    <source>
        <dbReference type="ARBA" id="ARBA00034000"/>
    </source>
</evidence>
<dbReference type="InterPro" id="IPR001460">
    <property type="entry name" value="PCN-bd_Tpept"/>
</dbReference>
<dbReference type="SUPFAM" id="SSF56601">
    <property type="entry name" value="beta-lactamase/transpeptidase-like"/>
    <property type="match status" value="1"/>
</dbReference>
<dbReference type="Gene3D" id="3.40.710.10">
    <property type="entry name" value="DD-peptidase/beta-lactamase superfamily"/>
    <property type="match status" value="2"/>
</dbReference>
<evidence type="ECO:0000256" key="19">
    <source>
        <dbReference type="SAM" id="Phobius"/>
    </source>
</evidence>
<keyword evidence="8" id="KW-0328">Glycosyltransferase</keyword>
<evidence type="ECO:0000313" key="23">
    <source>
        <dbReference type="Proteomes" id="UP000193431"/>
    </source>
</evidence>
<dbReference type="GO" id="GO:0008955">
    <property type="term" value="F:peptidoglycan glycosyltransferase activity"/>
    <property type="evidence" value="ECO:0007669"/>
    <property type="project" value="UniProtKB-EC"/>
</dbReference>
<evidence type="ECO:0000256" key="7">
    <source>
        <dbReference type="ARBA" id="ARBA00022670"/>
    </source>
</evidence>
<comment type="subcellular location">
    <subcellularLocation>
        <location evidence="1">Cell membrane</location>
    </subcellularLocation>
</comment>
<dbReference type="Gene3D" id="1.10.3810.10">
    <property type="entry name" value="Biosynthetic peptidoglycan transglycosylase-like"/>
    <property type="match status" value="1"/>
</dbReference>
<keyword evidence="23" id="KW-1185">Reference proteome</keyword>
<comment type="catalytic activity">
    <reaction evidence="16">
        <text>Preferential cleavage: (Ac)2-L-Lys-D-Ala-|-D-Ala. Also transpeptidation of peptidyl-alanyl moieties that are N-acyl substituents of D-alanine.</text>
        <dbReference type="EC" id="3.4.16.4"/>
    </reaction>
</comment>
<feature type="region of interest" description="Disordered" evidence="18">
    <location>
        <begin position="765"/>
        <end position="788"/>
    </location>
</feature>
<dbReference type="EMBL" id="CP019344">
    <property type="protein sequence ID" value="ARN78643.1"/>
    <property type="molecule type" value="Genomic_DNA"/>
</dbReference>
<keyword evidence="19" id="KW-0812">Transmembrane</keyword>
<comment type="similarity">
    <text evidence="3">In the C-terminal section; belongs to the transpeptidase family.</text>
</comment>
<evidence type="ECO:0000259" key="21">
    <source>
        <dbReference type="Pfam" id="PF00912"/>
    </source>
</evidence>
<dbReference type="GO" id="GO:0008360">
    <property type="term" value="P:regulation of cell shape"/>
    <property type="evidence" value="ECO:0007669"/>
    <property type="project" value="UniProtKB-KW"/>
</dbReference>
<evidence type="ECO:0000256" key="18">
    <source>
        <dbReference type="SAM" id="MobiDB-lite"/>
    </source>
</evidence>
<evidence type="ECO:0000256" key="3">
    <source>
        <dbReference type="ARBA" id="ARBA00007090"/>
    </source>
</evidence>
<dbReference type="GO" id="GO:0030288">
    <property type="term" value="C:outer membrane-bounded periplasmic space"/>
    <property type="evidence" value="ECO:0007669"/>
    <property type="project" value="TreeGrafter"/>
</dbReference>
<evidence type="ECO:0000256" key="5">
    <source>
        <dbReference type="ARBA" id="ARBA00022475"/>
    </source>
</evidence>
<keyword evidence="9" id="KW-0808">Transferase</keyword>
<organism evidence="22 23">
    <name type="scientific">Nonlabens spongiae</name>
    <dbReference type="NCBI Taxonomy" id="331648"/>
    <lineage>
        <taxon>Bacteria</taxon>
        <taxon>Pseudomonadati</taxon>
        <taxon>Bacteroidota</taxon>
        <taxon>Flavobacteriia</taxon>
        <taxon>Flavobacteriales</taxon>
        <taxon>Flavobacteriaceae</taxon>
        <taxon>Nonlabens</taxon>
    </lineage>
</organism>
<accession>A0A1W6MM16</accession>
<dbReference type="GO" id="GO:0071555">
    <property type="term" value="P:cell wall organization"/>
    <property type="evidence" value="ECO:0007669"/>
    <property type="project" value="UniProtKB-KW"/>
</dbReference>
<comment type="catalytic activity">
    <reaction evidence="17">
        <text>[GlcNAc-(1-&gt;4)-Mur2Ac(oyl-L-Ala-gamma-D-Glu-L-Lys-D-Ala-D-Ala)](n)-di-trans,octa-cis-undecaprenyl diphosphate + beta-D-GlcNAc-(1-&gt;4)-Mur2Ac(oyl-L-Ala-gamma-D-Glu-L-Lys-D-Ala-D-Ala)-di-trans,octa-cis-undecaprenyl diphosphate = [GlcNAc-(1-&gt;4)-Mur2Ac(oyl-L-Ala-gamma-D-Glu-L-Lys-D-Ala-D-Ala)](n+1)-di-trans,octa-cis-undecaprenyl diphosphate + di-trans,octa-cis-undecaprenyl diphosphate + H(+)</text>
        <dbReference type="Rhea" id="RHEA:23708"/>
        <dbReference type="Rhea" id="RHEA-COMP:9602"/>
        <dbReference type="Rhea" id="RHEA-COMP:9603"/>
        <dbReference type="ChEBI" id="CHEBI:15378"/>
        <dbReference type="ChEBI" id="CHEBI:58405"/>
        <dbReference type="ChEBI" id="CHEBI:60033"/>
        <dbReference type="ChEBI" id="CHEBI:78435"/>
        <dbReference type="EC" id="2.4.99.28"/>
    </reaction>
</comment>
<keyword evidence="6" id="KW-0121">Carboxypeptidase</keyword>
<evidence type="ECO:0000256" key="17">
    <source>
        <dbReference type="ARBA" id="ARBA00049902"/>
    </source>
</evidence>
<dbReference type="InterPro" id="IPR036950">
    <property type="entry name" value="PBP_transglycosylase"/>
</dbReference>
<keyword evidence="12" id="KW-0573">Peptidoglycan synthesis</keyword>
<evidence type="ECO:0000256" key="8">
    <source>
        <dbReference type="ARBA" id="ARBA00022676"/>
    </source>
</evidence>
<evidence type="ECO:0000256" key="1">
    <source>
        <dbReference type="ARBA" id="ARBA00004236"/>
    </source>
</evidence>
<evidence type="ECO:0000259" key="20">
    <source>
        <dbReference type="Pfam" id="PF00905"/>
    </source>
</evidence>
<feature type="transmembrane region" description="Helical" evidence="19">
    <location>
        <begin position="26"/>
        <end position="47"/>
    </location>
</feature>
<evidence type="ECO:0000256" key="15">
    <source>
        <dbReference type="ARBA" id="ARBA00023316"/>
    </source>
</evidence>
<keyword evidence="19" id="KW-1133">Transmembrane helix</keyword>
<dbReference type="GO" id="GO:0008658">
    <property type="term" value="F:penicillin binding"/>
    <property type="evidence" value="ECO:0007669"/>
    <property type="project" value="InterPro"/>
</dbReference>
<evidence type="ECO:0000256" key="9">
    <source>
        <dbReference type="ARBA" id="ARBA00022679"/>
    </source>
</evidence>
<dbReference type="InterPro" id="IPR012338">
    <property type="entry name" value="Beta-lactam/transpept-like"/>
</dbReference>
<feature type="domain" description="Glycosyl transferase family 51" evidence="21">
    <location>
        <begin position="75"/>
        <end position="253"/>
    </location>
</feature>
<dbReference type="SUPFAM" id="SSF53955">
    <property type="entry name" value="Lysozyme-like"/>
    <property type="match status" value="1"/>
</dbReference>
<dbReference type="GO" id="GO:0009252">
    <property type="term" value="P:peptidoglycan biosynthetic process"/>
    <property type="evidence" value="ECO:0007669"/>
    <property type="project" value="UniProtKB-KW"/>
</dbReference>
<keyword evidence="13 19" id="KW-0472">Membrane</keyword>
<dbReference type="Proteomes" id="UP000193431">
    <property type="component" value="Chromosome"/>
</dbReference>
<protein>
    <submittedName>
        <fullName evidence="22">Penicillin-binding protein</fullName>
    </submittedName>
</protein>
<keyword evidence="15" id="KW-0961">Cell wall biogenesis/degradation</keyword>
<evidence type="ECO:0000313" key="22">
    <source>
        <dbReference type="EMBL" id="ARN78643.1"/>
    </source>
</evidence>
<keyword evidence="11" id="KW-0133">Cell shape</keyword>
<dbReference type="PANTHER" id="PTHR32282:SF11">
    <property type="entry name" value="PENICILLIN-BINDING PROTEIN 1B"/>
    <property type="match status" value="1"/>
</dbReference>
<dbReference type="GO" id="GO:0006508">
    <property type="term" value="P:proteolysis"/>
    <property type="evidence" value="ECO:0007669"/>
    <property type="project" value="UniProtKB-KW"/>
</dbReference>
<comment type="pathway">
    <text evidence="2">Cell wall biogenesis; peptidoglycan biosynthesis.</text>
</comment>
<dbReference type="STRING" id="331648.BST97_11940"/>
<dbReference type="InterPro" id="IPR050396">
    <property type="entry name" value="Glycosyltr_51/Transpeptidase"/>
</dbReference>
<dbReference type="InterPro" id="IPR001264">
    <property type="entry name" value="Glyco_trans_51"/>
</dbReference>
<evidence type="ECO:0000256" key="6">
    <source>
        <dbReference type="ARBA" id="ARBA00022645"/>
    </source>
</evidence>
<evidence type="ECO:0000256" key="10">
    <source>
        <dbReference type="ARBA" id="ARBA00022801"/>
    </source>
</evidence>
<dbReference type="OrthoDB" id="9766909at2"/>
<comment type="similarity">
    <text evidence="4">In the N-terminal section; belongs to the glycosyltransferase 51 family.</text>
</comment>
<proteinExistence type="inferred from homology"/>
<dbReference type="GO" id="GO:0009002">
    <property type="term" value="F:serine-type D-Ala-D-Ala carboxypeptidase activity"/>
    <property type="evidence" value="ECO:0007669"/>
    <property type="project" value="UniProtKB-EC"/>
</dbReference>
<evidence type="ECO:0000256" key="4">
    <source>
        <dbReference type="ARBA" id="ARBA00007739"/>
    </source>
</evidence>
<feature type="domain" description="Penicillin-binding protein transpeptidase" evidence="20">
    <location>
        <begin position="442"/>
        <end position="700"/>
    </location>
</feature>
<evidence type="ECO:0000256" key="13">
    <source>
        <dbReference type="ARBA" id="ARBA00023136"/>
    </source>
</evidence>
<dbReference type="InterPro" id="IPR023346">
    <property type="entry name" value="Lysozyme-like_dom_sf"/>
</dbReference>
<keyword evidence="10" id="KW-0378">Hydrolase</keyword>
<feature type="compositionally biased region" description="Acidic residues" evidence="18">
    <location>
        <begin position="774"/>
        <end position="788"/>
    </location>
</feature>